<keyword evidence="2 4" id="KW-0863">Zinc-finger</keyword>
<proteinExistence type="predicted"/>
<dbReference type="InterPro" id="IPR000306">
    <property type="entry name" value="Znf_FYVE"/>
</dbReference>
<evidence type="ECO:0008006" key="10">
    <source>
        <dbReference type="Google" id="ProtNLM"/>
    </source>
</evidence>
<dbReference type="SMART" id="SM00064">
    <property type="entry name" value="FYVE"/>
    <property type="match status" value="1"/>
</dbReference>
<sequence>MDSPSRPSGPSGLSNTDSASSDPQTTLSRDTIERATDNTFDGQGHDILRRGHSDGDVLNTMSTPHRHTIGRNSANEGETWMDFLRESPSHGEATQEWAQAATKRVAIMAADRKRRMMVQHSDFDRRRSASSISSGQTANARIPQIFSPAPSDAPFARPRRPQGNHNSTGSIERPPYRLPSMADVRSRRNREIVLPRWQPDTEVSKCPICGTIFSFWYRKHHCRKCGRVVCANCSPHRITIPRQFIVHPPTEIAPGSANSNIINLTRDDSEDLAPPRLGLHGESRPRSQDYHLDPALGGGQEVRLCNPCVPDPNPLPPPAYPSPVQHSFSAFPSPDGFAAPLPGARTLLSHTPPAVVPVTSPSSGQVPELGDTYRQDQPIRHESNAAPNSMDRSLVPGRYEGLEEFLLRQRGRGPTFDPLNYSNYAPVRSNVDGATTAGPAVNRRHSHAVQPSGAFPFPPRYSSMDNSMGVSSTHNHHIPGVTPQSRHRHNVSASSVPPNPRYRSMLDTGTPPLRRALPQPQLREEDECPICHCALPPKGTDGSETAREAHVAACIESHFSSSTARTSHPPPALATAAAVSASAGSPSQAGATSSAAASGLASGLIPRRRAGGMVVYHASEKDCVGEDGEGGQECVICFEEFAVGDEMGRLECLCKFHKACIRQWWDTKGAGACPVHQGGL</sequence>
<dbReference type="InterPro" id="IPR001841">
    <property type="entry name" value="Znf_RING"/>
</dbReference>
<dbReference type="SMART" id="SM00184">
    <property type="entry name" value="RING"/>
    <property type="match status" value="1"/>
</dbReference>
<dbReference type="Proteomes" id="UP000324767">
    <property type="component" value="Unassembled WGS sequence"/>
</dbReference>
<dbReference type="PROSITE" id="PS50089">
    <property type="entry name" value="ZF_RING_2"/>
    <property type="match status" value="1"/>
</dbReference>
<accession>A0A5M8Q1I7</accession>
<feature type="compositionally biased region" description="Basic and acidic residues" evidence="5">
    <location>
        <begin position="279"/>
        <end position="289"/>
    </location>
</feature>
<keyword evidence="1" id="KW-0479">Metal-binding</keyword>
<dbReference type="InterPro" id="IPR017455">
    <property type="entry name" value="Znf_FYVE-rel"/>
</dbReference>
<dbReference type="Gene3D" id="3.30.40.10">
    <property type="entry name" value="Zinc/RING finger domain, C3HC4 (zinc finger)"/>
    <property type="match status" value="2"/>
</dbReference>
<dbReference type="SUPFAM" id="SSF57850">
    <property type="entry name" value="RING/U-box"/>
    <property type="match status" value="1"/>
</dbReference>
<feature type="domain" description="FYVE-type" evidence="7">
    <location>
        <begin position="200"/>
        <end position="313"/>
    </location>
</feature>
<feature type="region of interest" description="Disordered" evidence="5">
    <location>
        <begin position="118"/>
        <end position="178"/>
    </location>
</feature>
<evidence type="ECO:0000313" key="9">
    <source>
        <dbReference type="Proteomes" id="UP000324767"/>
    </source>
</evidence>
<dbReference type="Pfam" id="PF01363">
    <property type="entry name" value="FYVE"/>
    <property type="match status" value="1"/>
</dbReference>
<dbReference type="OrthoDB" id="660555at2759"/>
<feature type="compositionally biased region" description="Basic and acidic residues" evidence="5">
    <location>
        <begin position="43"/>
        <end position="55"/>
    </location>
</feature>
<keyword evidence="3" id="KW-0862">Zinc</keyword>
<evidence type="ECO:0000256" key="1">
    <source>
        <dbReference type="ARBA" id="ARBA00022723"/>
    </source>
</evidence>
<evidence type="ECO:0000256" key="2">
    <source>
        <dbReference type="ARBA" id="ARBA00022771"/>
    </source>
</evidence>
<evidence type="ECO:0000259" key="6">
    <source>
        <dbReference type="PROSITE" id="PS50089"/>
    </source>
</evidence>
<feature type="region of interest" description="Disordered" evidence="5">
    <location>
        <begin position="268"/>
        <end position="289"/>
    </location>
</feature>
<dbReference type="CDD" id="cd16489">
    <property type="entry name" value="mRING-CH-C4HC2H_ZNRF"/>
    <property type="match status" value="1"/>
</dbReference>
<dbReference type="InterPro" id="IPR013083">
    <property type="entry name" value="Znf_RING/FYVE/PHD"/>
</dbReference>
<dbReference type="AlphaFoldDB" id="A0A5M8Q1I7"/>
<feature type="domain" description="RING-type" evidence="6">
    <location>
        <begin position="634"/>
        <end position="677"/>
    </location>
</feature>
<name>A0A5M8Q1I7_9LECA</name>
<reference evidence="8 9" key="1">
    <citation type="submission" date="2019-09" db="EMBL/GenBank/DDBJ databases">
        <title>The hologenome of the rock-dwelling lichen Lasallia pustulata.</title>
        <authorList>
            <person name="Greshake Tzovaras B."/>
            <person name="Segers F."/>
            <person name="Bicker A."/>
            <person name="Dal Grande F."/>
            <person name="Otte J."/>
            <person name="Hankeln T."/>
            <person name="Schmitt I."/>
            <person name="Ebersberger I."/>
        </authorList>
    </citation>
    <scope>NUCLEOTIDE SEQUENCE [LARGE SCALE GENOMIC DNA]</scope>
    <source>
        <strain evidence="8">A1-1</strain>
    </source>
</reference>
<feature type="region of interest" description="Disordered" evidence="5">
    <location>
        <begin position="480"/>
        <end position="516"/>
    </location>
</feature>
<feature type="compositionally biased region" description="Polar residues" evidence="5">
    <location>
        <begin position="129"/>
        <end position="139"/>
    </location>
</feature>
<comment type="caution">
    <text evidence="8">The sequence shown here is derived from an EMBL/GenBank/DDBJ whole genome shotgun (WGS) entry which is preliminary data.</text>
</comment>
<evidence type="ECO:0000256" key="3">
    <source>
        <dbReference type="ARBA" id="ARBA00022833"/>
    </source>
</evidence>
<dbReference type="GO" id="GO:0008270">
    <property type="term" value="F:zinc ion binding"/>
    <property type="evidence" value="ECO:0007669"/>
    <property type="project" value="UniProtKB-KW"/>
</dbReference>
<dbReference type="InterPro" id="IPR011011">
    <property type="entry name" value="Znf_FYVE_PHD"/>
</dbReference>
<dbReference type="Pfam" id="PF13639">
    <property type="entry name" value="zf-RING_2"/>
    <property type="match status" value="1"/>
</dbReference>
<evidence type="ECO:0000259" key="7">
    <source>
        <dbReference type="PROSITE" id="PS50178"/>
    </source>
</evidence>
<organism evidence="8 9">
    <name type="scientific">Lasallia pustulata</name>
    <dbReference type="NCBI Taxonomy" id="136370"/>
    <lineage>
        <taxon>Eukaryota</taxon>
        <taxon>Fungi</taxon>
        <taxon>Dikarya</taxon>
        <taxon>Ascomycota</taxon>
        <taxon>Pezizomycotina</taxon>
        <taxon>Lecanoromycetes</taxon>
        <taxon>OSLEUM clade</taxon>
        <taxon>Umbilicariomycetidae</taxon>
        <taxon>Umbilicariales</taxon>
        <taxon>Umbilicariaceae</taxon>
        <taxon>Lasallia</taxon>
    </lineage>
</organism>
<feature type="compositionally biased region" description="Polar residues" evidence="5">
    <location>
        <begin position="15"/>
        <end position="29"/>
    </location>
</feature>
<dbReference type="PROSITE" id="PS50178">
    <property type="entry name" value="ZF_FYVE"/>
    <property type="match status" value="1"/>
</dbReference>
<evidence type="ECO:0000256" key="4">
    <source>
        <dbReference type="PROSITE-ProRule" id="PRU00175"/>
    </source>
</evidence>
<evidence type="ECO:0000313" key="8">
    <source>
        <dbReference type="EMBL" id="KAA6416026.1"/>
    </source>
</evidence>
<protein>
    <recommendedName>
        <fullName evidence="10">FYVE-domain-containing protein</fullName>
    </recommendedName>
</protein>
<dbReference type="EMBL" id="VXIT01000001">
    <property type="protein sequence ID" value="KAA6416026.1"/>
    <property type="molecule type" value="Genomic_DNA"/>
</dbReference>
<gene>
    <name evidence="8" type="ORF">FRX48_00745</name>
</gene>
<dbReference type="PANTHER" id="PTHR23164">
    <property type="entry name" value="EARLY ENDOSOME ANTIGEN 1"/>
    <property type="match status" value="1"/>
</dbReference>
<dbReference type="SUPFAM" id="SSF57903">
    <property type="entry name" value="FYVE/PHD zinc finger"/>
    <property type="match status" value="1"/>
</dbReference>
<evidence type="ECO:0000256" key="5">
    <source>
        <dbReference type="SAM" id="MobiDB-lite"/>
    </source>
</evidence>
<feature type="compositionally biased region" description="Low complexity" evidence="5">
    <location>
        <begin position="1"/>
        <end position="14"/>
    </location>
</feature>
<feature type="region of interest" description="Disordered" evidence="5">
    <location>
        <begin position="1"/>
        <end position="75"/>
    </location>
</feature>
<dbReference type="PANTHER" id="PTHR23164:SF30">
    <property type="entry name" value="EARLY ENDOSOME ANTIGEN 1"/>
    <property type="match status" value="1"/>
</dbReference>